<evidence type="ECO:0000313" key="2">
    <source>
        <dbReference type="EMBL" id="KAA6387722.1"/>
    </source>
</evidence>
<feature type="region of interest" description="Disordered" evidence="1">
    <location>
        <begin position="1"/>
        <end position="44"/>
    </location>
</feature>
<dbReference type="AlphaFoldDB" id="A0A5J4VYW7"/>
<evidence type="ECO:0000313" key="3">
    <source>
        <dbReference type="Proteomes" id="UP000324800"/>
    </source>
</evidence>
<evidence type="ECO:0000256" key="1">
    <source>
        <dbReference type="SAM" id="MobiDB-lite"/>
    </source>
</evidence>
<protein>
    <submittedName>
        <fullName evidence="2">Uncharacterized protein</fullName>
    </submittedName>
</protein>
<feature type="compositionally biased region" description="Basic and acidic residues" evidence="1">
    <location>
        <begin position="18"/>
        <end position="44"/>
    </location>
</feature>
<organism evidence="2 3">
    <name type="scientific">Streblomastix strix</name>
    <dbReference type="NCBI Taxonomy" id="222440"/>
    <lineage>
        <taxon>Eukaryota</taxon>
        <taxon>Metamonada</taxon>
        <taxon>Preaxostyla</taxon>
        <taxon>Oxymonadida</taxon>
        <taxon>Streblomastigidae</taxon>
        <taxon>Streblomastix</taxon>
    </lineage>
</organism>
<accession>A0A5J4VYW7</accession>
<feature type="region of interest" description="Disordered" evidence="1">
    <location>
        <begin position="159"/>
        <end position="190"/>
    </location>
</feature>
<reference evidence="2 3" key="1">
    <citation type="submission" date="2019-03" db="EMBL/GenBank/DDBJ databases">
        <title>Single cell metagenomics reveals metabolic interactions within the superorganism composed of flagellate Streblomastix strix and complex community of Bacteroidetes bacteria on its surface.</title>
        <authorList>
            <person name="Treitli S.C."/>
            <person name="Kolisko M."/>
            <person name="Husnik F."/>
            <person name="Keeling P."/>
            <person name="Hampl V."/>
        </authorList>
    </citation>
    <scope>NUCLEOTIDE SEQUENCE [LARGE SCALE GENOMIC DNA]</scope>
    <source>
        <strain evidence="2">ST1C</strain>
    </source>
</reference>
<comment type="caution">
    <text evidence="2">The sequence shown here is derived from an EMBL/GenBank/DDBJ whole genome shotgun (WGS) entry which is preliminary data.</text>
</comment>
<dbReference type="EMBL" id="SNRW01004258">
    <property type="protein sequence ID" value="KAA6387722.1"/>
    <property type="molecule type" value="Genomic_DNA"/>
</dbReference>
<feature type="region of interest" description="Disordered" evidence="1">
    <location>
        <begin position="217"/>
        <end position="236"/>
    </location>
</feature>
<dbReference type="Proteomes" id="UP000324800">
    <property type="component" value="Unassembled WGS sequence"/>
</dbReference>
<sequence length="275" mass="32217">MNKPIFSKQLQQPVKRKREQEDQLINKDNNKAPNQKEQKLKGKDKLTNNTLIIGEKNENKGIQQVQSNILKRRRVVNDDKEEDDNINVNDKEGLNKEQGLNVQSKITVENKEEIEKKQKIKKVKEEQDWTEVEKLTIGISEESHAWIEQQRGKQQEIINEGQNEDKSNIKENEDGKNENESGEQEKKIENCSYYLPPSNKLVTKLQSLTSDQLKDLLRQKKEESKEKEKEQKKMKNVENRDILAKMMGVIKLTGKKQEILDRAVKFFILRDQAKL</sequence>
<name>A0A5J4VYW7_9EUKA</name>
<proteinExistence type="predicted"/>
<gene>
    <name evidence="2" type="ORF">EZS28_016752</name>
</gene>
<feature type="compositionally biased region" description="Basic and acidic residues" evidence="1">
    <location>
        <begin position="163"/>
        <end position="189"/>
    </location>
</feature>